<dbReference type="Proteomes" id="UP000324222">
    <property type="component" value="Unassembled WGS sequence"/>
</dbReference>
<keyword evidence="3" id="KW-1185">Reference proteome</keyword>
<organism evidence="2 3">
    <name type="scientific">Portunus trituberculatus</name>
    <name type="common">Swimming crab</name>
    <name type="synonym">Neptunus trituberculatus</name>
    <dbReference type="NCBI Taxonomy" id="210409"/>
    <lineage>
        <taxon>Eukaryota</taxon>
        <taxon>Metazoa</taxon>
        <taxon>Ecdysozoa</taxon>
        <taxon>Arthropoda</taxon>
        <taxon>Crustacea</taxon>
        <taxon>Multicrustacea</taxon>
        <taxon>Malacostraca</taxon>
        <taxon>Eumalacostraca</taxon>
        <taxon>Eucarida</taxon>
        <taxon>Decapoda</taxon>
        <taxon>Pleocyemata</taxon>
        <taxon>Brachyura</taxon>
        <taxon>Eubrachyura</taxon>
        <taxon>Portunoidea</taxon>
        <taxon>Portunidae</taxon>
        <taxon>Portuninae</taxon>
        <taxon>Portunus</taxon>
    </lineage>
</organism>
<sequence length="66" mass="7460">MNSSPLHQPTTSYHSRCCSSASPVQFLQARVAVQAEYQRTIYQVTQHRHQNTTKNKTTAASVKVKK</sequence>
<comment type="caution">
    <text evidence="2">The sequence shown here is derived from an EMBL/GenBank/DDBJ whole genome shotgun (WGS) entry which is preliminary data.</text>
</comment>
<feature type="region of interest" description="Disordered" evidence="1">
    <location>
        <begin position="46"/>
        <end position="66"/>
    </location>
</feature>
<dbReference type="EMBL" id="VSRR010105866">
    <property type="protein sequence ID" value="MPC96403.1"/>
    <property type="molecule type" value="Genomic_DNA"/>
</dbReference>
<name>A0A5B7JPP1_PORTR</name>
<protein>
    <submittedName>
        <fullName evidence="2">Uncharacterized protein</fullName>
    </submittedName>
</protein>
<reference evidence="2 3" key="1">
    <citation type="submission" date="2019-05" db="EMBL/GenBank/DDBJ databases">
        <title>Another draft genome of Portunus trituberculatus and its Hox gene families provides insights of decapod evolution.</title>
        <authorList>
            <person name="Jeong J.-H."/>
            <person name="Song I."/>
            <person name="Kim S."/>
            <person name="Choi T."/>
            <person name="Kim D."/>
            <person name="Ryu S."/>
            <person name="Kim W."/>
        </authorList>
    </citation>
    <scope>NUCLEOTIDE SEQUENCE [LARGE SCALE GENOMIC DNA]</scope>
    <source>
        <tissue evidence="2">Muscle</tissue>
    </source>
</reference>
<proteinExistence type="predicted"/>
<gene>
    <name evidence="2" type="ORF">E2C01_091661</name>
</gene>
<dbReference type="AlphaFoldDB" id="A0A5B7JPP1"/>
<evidence type="ECO:0000313" key="2">
    <source>
        <dbReference type="EMBL" id="MPC96403.1"/>
    </source>
</evidence>
<accession>A0A5B7JPP1</accession>
<evidence type="ECO:0000256" key="1">
    <source>
        <dbReference type="SAM" id="MobiDB-lite"/>
    </source>
</evidence>
<evidence type="ECO:0000313" key="3">
    <source>
        <dbReference type="Proteomes" id="UP000324222"/>
    </source>
</evidence>